<dbReference type="AlphaFoldDB" id="A0A1C7LVC2"/>
<sequence>MTNGLSIPPLRASYMLQYRNGLIGKHFKSIQQLAIFHLDDSLCSPLERDLWKATGELGALLWYYEIENMPMYLKDLEILIGNVLDIWSLIDPQRVFVKPKLHILSHILEDVRHHGPPPLYSTEIFECFNAIFRMCSVLSNHQAPSRDIAWTCADLDRFKHEISGGWWKGQDGKFVQAGVRVRQYFNNTQVQRRLGFVSKASHVAGTMHCPAKMRKSAQTWASFRIQSSARGLSFADETRWYPCTYIISRQEDRCIIGSWVFVEHNSVTYIGRISYILTPADGQICAASVVLEEFILTNSRHPKFNMPEVLRREGTGVSHIVVKPEVAEVLFIVNVQHNCLDGQCAASGQHVRRQERQDTEITEPMWEHSDDNKFILNLHALHNAALTRRILPRYLTEPLPYLQDRISEHKDMAAKLRVIHDARRQKEADARKARQQKKKSTTAGAGAGKAAEEVQQGQPEQSASANTVEPLDHEQVVDGGAASGAVE</sequence>
<dbReference type="OMA" id="RISEHKD"/>
<dbReference type="PANTHER" id="PTHR31912:SF34">
    <property type="entry name" value="NOTOCHORD-RELATED PROTEIN"/>
    <property type="match status" value="1"/>
</dbReference>
<comment type="caution">
    <text evidence="2">The sequence shown here is derived from an EMBL/GenBank/DDBJ whole genome shotgun (WGS) entry which is preliminary data.</text>
</comment>
<protein>
    <submittedName>
        <fullName evidence="2">Uncharacterized protein</fullName>
    </submittedName>
</protein>
<proteinExistence type="predicted"/>
<evidence type="ECO:0000313" key="3">
    <source>
        <dbReference type="Proteomes" id="UP000092993"/>
    </source>
</evidence>
<gene>
    <name evidence="2" type="ORF">A0H81_11962</name>
</gene>
<accession>A0A1C7LVC2</accession>
<feature type="compositionally biased region" description="Basic and acidic residues" evidence="1">
    <location>
        <begin position="423"/>
        <end position="432"/>
    </location>
</feature>
<dbReference type="PANTHER" id="PTHR31912">
    <property type="entry name" value="IP13529P"/>
    <property type="match status" value="1"/>
</dbReference>
<dbReference type="OrthoDB" id="2791548at2759"/>
<feature type="region of interest" description="Disordered" evidence="1">
    <location>
        <begin position="423"/>
        <end position="487"/>
    </location>
</feature>
<dbReference type="EMBL" id="LUGG01000022">
    <property type="protein sequence ID" value="OBZ68017.1"/>
    <property type="molecule type" value="Genomic_DNA"/>
</dbReference>
<evidence type="ECO:0000313" key="2">
    <source>
        <dbReference type="EMBL" id="OBZ68017.1"/>
    </source>
</evidence>
<dbReference type="STRING" id="5627.A0A1C7LVC2"/>
<reference evidence="2 3" key="1">
    <citation type="submission" date="2016-03" db="EMBL/GenBank/DDBJ databases">
        <title>Whole genome sequencing of Grifola frondosa 9006-11.</title>
        <authorList>
            <person name="Min B."/>
            <person name="Park H."/>
            <person name="Kim J.-G."/>
            <person name="Cho H."/>
            <person name="Oh Y.-L."/>
            <person name="Kong W.-S."/>
            <person name="Choi I.-G."/>
        </authorList>
    </citation>
    <scope>NUCLEOTIDE SEQUENCE [LARGE SCALE GENOMIC DNA]</scope>
    <source>
        <strain evidence="2 3">9006-11</strain>
    </source>
</reference>
<organism evidence="2 3">
    <name type="scientific">Grifola frondosa</name>
    <name type="common">Maitake</name>
    <name type="synonym">Polyporus frondosus</name>
    <dbReference type="NCBI Taxonomy" id="5627"/>
    <lineage>
        <taxon>Eukaryota</taxon>
        <taxon>Fungi</taxon>
        <taxon>Dikarya</taxon>
        <taxon>Basidiomycota</taxon>
        <taxon>Agaricomycotina</taxon>
        <taxon>Agaricomycetes</taxon>
        <taxon>Polyporales</taxon>
        <taxon>Grifolaceae</taxon>
        <taxon>Grifola</taxon>
    </lineage>
</organism>
<keyword evidence="3" id="KW-1185">Reference proteome</keyword>
<evidence type="ECO:0000256" key="1">
    <source>
        <dbReference type="SAM" id="MobiDB-lite"/>
    </source>
</evidence>
<dbReference type="Proteomes" id="UP000092993">
    <property type="component" value="Unassembled WGS sequence"/>
</dbReference>
<name>A0A1C7LVC2_GRIFR</name>